<feature type="compositionally biased region" description="Basic and acidic residues" evidence="1">
    <location>
        <begin position="454"/>
        <end position="465"/>
    </location>
</feature>
<feature type="non-terminal residue" evidence="2">
    <location>
        <position position="777"/>
    </location>
</feature>
<evidence type="ECO:0000313" key="2">
    <source>
        <dbReference type="EMBL" id="TVY64243.1"/>
    </source>
</evidence>
<dbReference type="AlphaFoldDB" id="A0A8T9BVD5"/>
<feature type="compositionally biased region" description="Basic and acidic residues" evidence="1">
    <location>
        <begin position="669"/>
        <end position="684"/>
    </location>
</feature>
<feature type="region of interest" description="Disordered" evidence="1">
    <location>
        <begin position="443"/>
        <end position="468"/>
    </location>
</feature>
<keyword evidence="3" id="KW-1185">Reference proteome</keyword>
<dbReference type="Proteomes" id="UP000469558">
    <property type="component" value="Unassembled WGS sequence"/>
</dbReference>
<comment type="caution">
    <text evidence="2">The sequence shown here is derived from an EMBL/GenBank/DDBJ whole genome shotgun (WGS) entry which is preliminary data.</text>
</comment>
<accession>A0A8T9BVD5</accession>
<feature type="region of interest" description="Disordered" evidence="1">
    <location>
        <begin position="216"/>
        <end position="320"/>
    </location>
</feature>
<sequence>MGGGPVDDERTSALCELIADFPAGAASTEGPDDTTTEEPINALGTAGMPGDLDNESSAKDKDGDGGSDKGDDNNGNGKDEEEEEEDHGETGIGGEDDMILAPETPPNPTPSASSADHQLAKDDLQNRDETYDIVLEPKTRPISLEQLVAEVKGIYARLEMDEAKCIEVTWKHTRENLPYYANVEFIRFYKLVPEKEPETAIAGAYLQYCLDAMRGTDQPQDEQQQASEDKKQNQLPATEDTQPPVDEKDPPPATKETASPAHYGDAADVSNNENATEIDPSPVDENVQPAFADTDQPPRENGQHVAAKARSPTKKPEPPKMKRVYGEERVLGREMFVDPITTEQHQALLALCRTLILEHYDFLLASQHPNASNALKRLPMKYHMPSRLWSHGIYKFLEFNRHRLETEGGILQHMMATFFMDCNMLALLWETAVPIQEPSPVVVKSNTQMSPQELPHERRQKEHMEYKKKRDTVPNKLKRTFAECLGDISRCILVTDDEDTRSACVENSIHWYMKAHDDVPGTGRLLHHLAILSRPNTLSQMALFSSAIAAPRPFDDGRASMIEPLVRLMQQQSSKFTEVEQAFAVTFGHLYSVAQNAESRSKIKCQLPSYESEQMQNELDVSIKHLADIMKHEDWLVSQNSTSEGVKRPADALEKPAGAYEFVSTNAEQKTKDPPEKEHYVPTAEEAKRKAWEEEYKNSEEAAAFEKMRLNAAQEQKGPNLKLWEQRQSEVRKMVKVPSKWLNIAVVLCNMFLMTTPTGMDDPMRDALVPKPQKPEA</sequence>
<gene>
    <name evidence="2" type="ORF">LSUE1_G008935</name>
</gene>
<dbReference type="EMBL" id="QGMK01001792">
    <property type="protein sequence ID" value="TVY64243.1"/>
    <property type="molecule type" value="Genomic_DNA"/>
</dbReference>
<feature type="region of interest" description="Disordered" evidence="1">
    <location>
        <begin position="1"/>
        <end position="118"/>
    </location>
</feature>
<feature type="compositionally biased region" description="Basic and acidic residues" evidence="1">
    <location>
        <begin position="56"/>
        <end position="72"/>
    </location>
</feature>
<dbReference type="InterPro" id="IPR011990">
    <property type="entry name" value="TPR-like_helical_dom_sf"/>
</dbReference>
<protein>
    <submittedName>
        <fullName evidence="2">Uncharacterized protein</fullName>
    </submittedName>
</protein>
<evidence type="ECO:0000313" key="3">
    <source>
        <dbReference type="Proteomes" id="UP000469558"/>
    </source>
</evidence>
<proteinExistence type="predicted"/>
<reference evidence="2 3" key="1">
    <citation type="submission" date="2018-05" db="EMBL/GenBank/DDBJ databases">
        <title>Genome sequencing and assembly of the regulated plant pathogen Lachnellula willkommii and related sister species for the development of diagnostic species identification markers.</title>
        <authorList>
            <person name="Giroux E."/>
            <person name="Bilodeau G."/>
        </authorList>
    </citation>
    <scope>NUCLEOTIDE SEQUENCE [LARGE SCALE GENOMIC DNA]</scope>
    <source>
        <strain evidence="2 3">CBS 268.59</strain>
    </source>
</reference>
<feature type="region of interest" description="Disordered" evidence="1">
    <location>
        <begin position="665"/>
        <end position="684"/>
    </location>
</feature>
<dbReference type="Gene3D" id="1.25.40.10">
    <property type="entry name" value="Tetratricopeptide repeat domain"/>
    <property type="match status" value="1"/>
</dbReference>
<dbReference type="SUPFAM" id="SSF48452">
    <property type="entry name" value="TPR-like"/>
    <property type="match status" value="1"/>
</dbReference>
<dbReference type="OrthoDB" id="2017974at2759"/>
<organism evidence="2 3">
    <name type="scientific">Lachnellula suecica</name>
    <dbReference type="NCBI Taxonomy" id="602035"/>
    <lineage>
        <taxon>Eukaryota</taxon>
        <taxon>Fungi</taxon>
        <taxon>Dikarya</taxon>
        <taxon>Ascomycota</taxon>
        <taxon>Pezizomycotina</taxon>
        <taxon>Leotiomycetes</taxon>
        <taxon>Helotiales</taxon>
        <taxon>Lachnaceae</taxon>
        <taxon>Lachnellula</taxon>
    </lineage>
</organism>
<evidence type="ECO:0000256" key="1">
    <source>
        <dbReference type="SAM" id="MobiDB-lite"/>
    </source>
</evidence>
<feature type="compositionally biased region" description="Polar residues" evidence="1">
    <location>
        <begin position="217"/>
        <end position="226"/>
    </location>
</feature>
<name>A0A8T9BVD5_9HELO</name>